<proteinExistence type="inferred from homology"/>
<evidence type="ECO:0000256" key="1">
    <source>
        <dbReference type="ARBA" id="ARBA00004496"/>
    </source>
</evidence>
<evidence type="ECO:0000313" key="12">
    <source>
        <dbReference type="Proteomes" id="UP000178419"/>
    </source>
</evidence>
<evidence type="ECO:0000256" key="2">
    <source>
        <dbReference type="ARBA" id="ARBA00007599"/>
    </source>
</evidence>
<keyword evidence="5" id="KW-0819">tRNA processing</keyword>
<comment type="subcellular location">
    <subcellularLocation>
        <location evidence="1">Cytoplasm</location>
    </subcellularLocation>
</comment>
<evidence type="ECO:0000256" key="10">
    <source>
        <dbReference type="ARBA" id="ARBA00032441"/>
    </source>
</evidence>
<dbReference type="Pfam" id="PF02367">
    <property type="entry name" value="TsaE"/>
    <property type="match status" value="1"/>
</dbReference>
<dbReference type="GO" id="GO:0002949">
    <property type="term" value="P:tRNA threonylcarbamoyladenosine modification"/>
    <property type="evidence" value="ECO:0007669"/>
    <property type="project" value="InterPro"/>
</dbReference>
<evidence type="ECO:0000256" key="3">
    <source>
        <dbReference type="ARBA" id="ARBA00019010"/>
    </source>
</evidence>
<comment type="similarity">
    <text evidence="2">Belongs to the TsaE family.</text>
</comment>
<organism evidence="11 12">
    <name type="scientific">Candidatus Woesebacteria bacterium RIFCSPHIGHO2_01_FULL_38_9</name>
    <dbReference type="NCBI Taxonomy" id="1802492"/>
    <lineage>
        <taxon>Bacteria</taxon>
        <taxon>Candidatus Woeseibacteriota</taxon>
    </lineage>
</organism>
<dbReference type="AlphaFoldDB" id="A0A1F7Y258"/>
<keyword evidence="9" id="KW-0460">Magnesium</keyword>
<dbReference type="GO" id="GO:0005737">
    <property type="term" value="C:cytoplasm"/>
    <property type="evidence" value="ECO:0007669"/>
    <property type="project" value="UniProtKB-SubCell"/>
</dbReference>
<evidence type="ECO:0000256" key="9">
    <source>
        <dbReference type="ARBA" id="ARBA00022842"/>
    </source>
</evidence>
<evidence type="ECO:0000256" key="8">
    <source>
        <dbReference type="ARBA" id="ARBA00022840"/>
    </source>
</evidence>
<sequence length="152" mass="17297">MEIFTKSAAETKEAGKRFANDLIKSEKTHLTAALIGDLGSGKTTFVQGFAECLGINQRILSPTFILMRKYLVTNFPDRFKGLYHVDFYRIPENPHEEARNLGLFELWGQVGNIVLIEWGEKVKDLLPLDSYLVEFKHQGQGIRNIAVNTLKR</sequence>
<dbReference type="GO" id="GO:0046872">
    <property type="term" value="F:metal ion binding"/>
    <property type="evidence" value="ECO:0007669"/>
    <property type="project" value="UniProtKB-KW"/>
</dbReference>
<evidence type="ECO:0000256" key="5">
    <source>
        <dbReference type="ARBA" id="ARBA00022694"/>
    </source>
</evidence>
<evidence type="ECO:0000256" key="4">
    <source>
        <dbReference type="ARBA" id="ARBA00022490"/>
    </source>
</evidence>
<dbReference type="GO" id="GO:0016740">
    <property type="term" value="F:transferase activity"/>
    <property type="evidence" value="ECO:0007669"/>
    <property type="project" value="UniProtKB-KW"/>
</dbReference>
<reference evidence="11 12" key="1">
    <citation type="journal article" date="2016" name="Nat. Commun.">
        <title>Thousands of microbial genomes shed light on interconnected biogeochemical processes in an aquifer system.</title>
        <authorList>
            <person name="Anantharaman K."/>
            <person name="Brown C.T."/>
            <person name="Hug L.A."/>
            <person name="Sharon I."/>
            <person name="Castelle C.J."/>
            <person name="Probst A.J."/>
            <person name="Thomas B.C."/>
            <person name="Singh A."/>
            <person name="Wilkins M.J."/>
            <person name="Karaoz U."/>
            <person name="Brodie E.L."/>
            <person name="Williams K.H."/>
            <person name="Hubbard S.S."/>
            <person name="Banfield J.F."/>
        </authorList>
    </citation>
    <scope>NUCLEOTIDE SEQUENCE [LARGE SCALE GENOMIC DNA]</scope>
</reference>
<evidence type="ECO:0000256" key="6">
    <source>
        <dbReference type="ARBA" id="ARBA00022723"/>
    </source>
</evidence>
<name>A0A1F7Y258_9BACT</name>
<dbReference type="EMBL" id="MGGE01000017">
    <property type="protein sequence ID" value="OGM21407.1"/>
    <property type="molecule type" value="Genomic_DNA"/>
</dbReference>
<dbReference type="SUPFAM" id="SSF52540">
    <property type="entry name" value="P-loop containing nucleoside triphosphate hydrolases"/>
    <property type="match status" value="1"/>
</dbReference>
<protein>
    <recommendedName>
        <fullName evidence="3">tRNA threonylcarbamoyladenosine biosynthesis protein TsaE</fullName>
    </recommendedName>
    <alternativeName>
        <fullName evidence="10">t(6)A37 threonylcarbamoyladenosine biosynthesis protein TsaE</fullName>
    </alternativeName>
</protein>
<dbReference type="Gene3D" id="3.40.50.300">
    <property type="entry name" value="P-loop containing nucleotide triphosphate hydrolases"/>
    <property type="match status" value="1"/>
</dbReference>
<dbReference type="InterPro" id="IPR003442">
    <property type="entry name" value="T6A_TsaE"/>
</dbReference>
<dbReference type="PANTHER" id="PTHR33540">
    <property type="entry name" value="TRNA THREONYLCARBAMOYLADENOSINE BIOSYNTHESIS PROTEIN TSAE"/>
    <property type="match status" value="1"/>
</dbReference>
<dbReference type="InterPro" id="IPR027417">
    <property type="entry name" value="P-loop_NTPase"/>
</dbReference>
<gene>
    <name evidence="11" type="ORF">A2714_01390</name>
</gene>
<dbReference type="PANTHER" id="PTHR33540:SF2">
    <property type="entry name" value="TRNA THREONYLCARBAMOYLADENOSINE BIOSYNTHESIS PROTEIN TSAE"/>
    <property type="match status" value="1"/>
</dbReference>
<keyword evidence="4" id="KW-0963">Cytoplasm</keyword>
<dbReference type="NCBIfam" id="TIGR00150">
    <property type="entry name" value="T6A_YjeE"/>
    <property type="match status" value="1"/>
</dbReference>
<accession>A0A1F7Y258</accession>
<evidence type="ECO:0000313" key="11">
    <source>
        <dbReference type="EMBL" id="OGM21407.1"/>
    </source>
</evidence>
<dbReference type="Proteomes" id="UP000178419">
    <property type="component" value="Unassembled WGS sequence"/>
</dbReference>
<dbReference type="GO" id="GO:0005524">
    <property type="term" value="F:ATP binding"/>
    <property type="evidence" value="ECO:0007669"/>
    <property type="project" value="UniProtKB-KW"/>
</dbReference>
<evidence type="ECO:0000256" key="7">
    <source>
        <dbReference type="ARBA" id="ARBA00022741"/>
    </source>
</evidence>
<keyword evidence="7" id="KW-0547">Nucleotide-binding</keyword>
<comment type="caution">
    <text evidence="11">The sequence shown here is derived from an EMBL/GenBank/DDBJ whole genome shotgun (WGS) entry which is preliminary data.</text>
</comment>
<keyword evidence="6" id="KW-0479">Metal-binding</keyword>
<keyword evidence="11" id="KW-0808">Transferase</keyword>
<keyword evidence="8" id="KW-0067">ATP-binding</keyword>